<dbReference type="InterPro" id="IPR008920">
    <property type="entry name" value="TF_FadR/GntR_C"/>
</dbReference>
<reference evidence="5 6" key="1">
    <citation type="submission" date="2015-12" db="EMBL/GenBank/DDBJ databases">
        <title>Draft genome of Thermovenabulum gondwanense isolated from a red thermophilic microbial mat colonisisng an outflow channel of a bore well.</title>
        <authorList>
            <person name="Patel B.K."/>
        </authorList>
    </citation>
    <scope>NUCLEOTIDE SEQUENCE [LARGE SCALE GENOMIC DNA]</scope>
    <source>
        <strain evidence="5 6">R270</strain>
    </source>
</reference>
<dbReference type="Pfam" id="PF00392">
    <property type="entry name" value="GntR"/>
    <property type="match status" value="1"/>
</dbReference>
<dbReference type="Proteomes" id="UP000075737">
    <property type="component" value="Unassembled WGS sequence"/>
</dbReference>
<dbReference type="PANTHER" id="PTHR43537">
    <property type="entry name" value="TRANSCRIPTIONAL REGULATOR, GNTR FAMILY"/>
    <property type="match status" value="1"/>
</dbReference>
<keyword evidence="3" id="KW-0804">Transcription</keyword>
<dbReference type="AlphaFoldDB" id="A0A162MPA8"/>
<feature type="domain" description="HTH gntR-type" evidence="4">
    <location>
        <begin position="9"/>
        <end position="77"/>
    </location>
</feature>
<proteinExistence type="predicted"/>
<evidence type="ECO:0000259" key="4">
    <source>
        <dbReference type="PROSITE" id="PS50949"/>
    </source>
</evidence>
<evidence type="ECO:0000256" key="2">
    <source>
        <dbReference type="ARBA" id="ARBA00023125"/>
    </source>
</evidence>
<dbReference type="Pfam" id="PF07729">
    <property type="entry name" value="FCD"/>
    <property type="match status" value="1"/>
</dbReference>
<keyword evidence="1" id="KW-0805">Transcription regulation</keyword>
<keyword evidence="2" id="KW-0238">DNA-binding</keyword>
<dbReference type="Gene3D" id="1.20.120.530">
    <property type="entry name" value="GntR ligand-binding domain-like"/>
    <property type="match status" value="1"/>
</dbReference>
<dbReference type="STRING" id="520767.ATZ99_09010"/>
<organism evidence="5 6">
    <name type="scientific">Thermovenabulum gondwanense</name>
    <dbReference type="NCBI Taxonomy" id="520767"/>
    <lineage>
        <taxon>Bacteria</taxon>
        <taxon>Bacillati</taxon>
        <taxon>Bacillota</taxon>
        <taxon>Clostridia</taxon>
        <taxon>Thermosediminibacterales</taxon>
        <taxon>Thermosediminibacteraceae</taxon>
        <taxon>Thermovenabulum</taxon>
    </lineage>
</organism>
<dbReference type="EMBL" id="LOHZ01000024">
    <property type="protein sequence ID" value="KYO66847.1"/>
    <property type="molecule type" value="Genomic_DNA"/>
</dbReference>
<dbReference type="GO" id="GO:0003677">
    <property type="term" value="F:DNA binding"/>
    <property type="evidence" value="ECO:0007669"/>
    <property type="project" value="UniProtKB-KW"/>
</dbReference>
<dbReference type="CDD" id="cd07377">
    <property type="entry name" value="WHTH_GntR"/>
    <property type="match status" value="1"/>
</dbReference>
<dbReference type="SMART" id="SM00895">
    <property type="entry name" value="FCD"/>
    <property type="match status" value="1"/>
</dbReference>
<sequence>MNFKKVRNIRLYETIIQQIRQMIDEGKLQPGDKFPSERELMVQMGVSRSILREAFRVLESRGLVESKPGGGRYLRNVSGFQLITCSAEDIERDALLEVVEAREIIEVKIVRLAAKRATEEEIERLVELDKEFHGNDMSIREYMDKDRDLFFHLAIAESAHNFILKEVISHILNISKELREKTILDYDDWLNLCKQHGDIVRAIAKRDEEEAAKKMALHLSELRRDLLKRCFS</sequence>
<dbReference type="PRINTS" id="PR00035">
    <property type="entry name" value="HTHGNTR"/>
</dbReference>
<dbReference type="SUPFAM" id="SSF46785">
    <property type="entry name" value="Winged helix' DNA-binding domain"/>
    <property type="match status" value="1"/>
</dbReference>
<dbReference type="InterPro" id="IPR036388">
    <property type="entry name" value="WH-like_DNA-bd_sf"/>
</dbReference>
<dbReference type="PROSITE" id="PS50949">
    <property type="entry name" value="HTH_GNTR"/>
    <property type="match status" value="1"/>
</dbReference>
<name>A0A162MPA8_9FIRM</name>
<dbReference type="SUPFAM" id="SSF48008">
    <property type="entry name" value="GntR ligand-binding domain-like"/>
    <property type="match status" value="1"/>
</dbReference>
<gene>
    <name evidence="5" type="primary">lldR</name>
    <name evidence="5" type="ORF">ATZ99_09010</name>
</gene>
<dbReference type="OrthoDB" id="9799482at2"/>
<dbReference type="InterPro" id="IPR000524">
    <property type="entry name" value="Tscrpt_reg_HTH_GntR"/>
</dbReference>
<dbReference type="InterPro" id="IPR036390">
    <property type="entry name" value="WH_DNA-bd_sf"/>
</dbReference>
<accession>A0A162MPA8</accession>
<dbReference type="Gene3D" id="1.10.10.10">
    <property type="entry name" value="Winged helix-like DNA-binding domain superfamily/Winged helix DNA-binding domain"/>
    <property type="match status" value="1"/>
</dbReference>
<dbReference type="RefSeq" id="WP_068748053.1">
    <property type="nucleotide sequence ID" value="NZ_LOHZ01000024.1"/>
</dbReference>
<comment type="caution">
    <text evidence="5">The sequence shown here is derived from an EMBL/GenBank/DDBJ whole genome shotgun (WGS) entry which is preliminary data.</text>
</comment>
<dbReference type="PANTHER" id="PTHR43537:SF5">
    <property type="entry name" value="UXU OPERON TRANSCRIPTIONAL REGULATOR"/>
    <property type="match status" value="1"/>
</dbReference>
<protein>
    <submittedName>
        <fullName evidence="5">Putative L-lactate dehydrogenase operon regulatory protein</fullName>
    </submittedName>
</protein>
<evidence type="ECO:0000313" key="6">
    <source>
        <dbReference type="Proteomes" id="UP000075737"/>
    </source>
</evidence>
<dbReference type="InterPro" id="IPR011711">
    <property type="entry name" value="GntR_C"/>
</dbReference>
<evidence type="ECO:0000313" key="5">
    <source>
        <dbReference type="EMBL" id="KYO66847.1"/>
    </source>
</evidence>
<keyword evidence="6" id="KW-1185">Reference proteome</keyword>
<evidence type="ECO:0000256" key="1">
    <source>
        <dbReference type="ARBA" id="ARBA00023015"/>
    </source>
</evidence>
<dbReference type="GO" id="GO:0003700">
    <property type="term" value="F:DNA-binding transcription factor activity"/>
    <property type="evidence" value="ECO:0007669"/>
    <property type="project" value="InterPro"/>
</dbReference>
<evidence type="ECO:0000256" key="3">
    <source>
        <dbReference type="ARBA" id="ARBA00023163"/>
    </source>
</evidence>
<dbReference type="SMART" id="SM00345">
    <property type="entry name" value="HTH_GNTR"/>
    <property type="match status" value="1"/>
</dbReference>